<feature type="compositionally biased region" description="Polar residues" evidence="1">
    <location>
        <begin position="307"/>
        <end position="327"/>
    </location>
</feature>
<evidence type="ECO:0000256" key="2">
    <source>
        <dbReference type="SAM" id="Phobius"/>
    </source>
</evidence>
<keyword evidence="2" id="KW-1133">Transmembrane helix</keyword>
<sequence>MAVEVNPPPYRITADDKGGLLVVTAAVTMCYVWICFFIRIWLRLQTKEWKSDDWWLTTATFLQSLQSALVFHGASLGLGASLQGVPLSIHKQLGRTAFAAQILYVATLFASKCSVLFLYLRISPGRSHKISSWTLLSASCIWIVIAITLISVPCNPYGWTVGDKTCTNLWPKWQAISALDIVTEVFIFAIAVQLVWNLKMRTKSKLLVVLAFSARLPVIALATARLHYIKQAFVYADTTYIYLVATQWHMAYATMSSTITGMGPFLRPFHTEYMTSYKMSGYAQHGSSKDPSSSTQGSHLRSGKSWPLQSYQMNTIDQSHPDSNTQLSSVSHSPSSSRNANMAGPTFRPPNEMLIGGIEIWVGNRTSRDEEDLEAMSDETRLVITKRTELKVETDRASHVV</sequence>
<dbReference type="RefSeq" id="XP_033520543.1">
    <property type="nucleotide sequence ID" value="XM_033668793.1"/>
</dbReference>
<accession>A0A6A6A6A4</accession>
<feature type="transmembrane region" description="Helical" evidence="2">
    <location>
        <begin position="207"/>
        <end position="228"/>
    </location>
</feature>
<evidence type="ECO:0000259" key="3">
    <source>
        <dbReference type="Pfam" id="PF20684"/>
    </source>
</evidence>
<feature type="domain" description="Rhodopsin" evidence="3">
    <location>
        <begin position="38"/>
        <end position="256"/>
    </location>
</feature>
<name>A0A6A6A6A4_9PLEO</name>
<evidence type="ECO:0000256" key="1">
    <source>
        <dbReference type="SAM" id="MobiDB-lite"/>
    </source>
</evidence>
<feature type="transmembrane region" description="Helical" evidence="2">
    <location>
        <begin position="98"/>
        <end position="120"/>
    </location>
</feature>
<dbReference type="OrthoDB" id="3918601at2759"/>
<keyword evidence="5" id="KW-1185">Reference proteome</keyword>
<dbReference type="PANTHER" id="PTHR39614:SF2">
    <property type="entry name" value="INTEGRAL MEMBRANE PROTEIN"/>
    <property type="match status" value="1"/>
</dbReference>
<dbReference type="EMBL" id="ML977514">
    <property type="protein sequence ID" value="KAF2126151.1"/>
    <property type="molecule type" value="Genomic_DNA"/>
</dbReference>
<proteinExistence type="predicted"/>
<gene>
    <name evidence="4" type="ORF">P153DRAFT_369507</name>
</gene>
<feature type="transmembrane region" description="Helical" evidence="2">
    <location>
        <begin position="132"/>
        <end position="153"/>
    </location>
</feature>
<keyword evidence="2" id="KW-0812">Transmembrane</keyword>
<dbReference type="Proteomes" id="UP000799771">
    <property type="component" value="Unassembled WGS sequence"/>
</dbReference>
<dbReference type="AlphaFoldDB" id="A0A6A6A6A4"/>
<keyword evidence="2" id="KW-0472">Membrane</keyword>
<feature type="compositionally biased region" description="Polar residues" evidence="1">
    <location>
        <begin position="285"/>
        <end position="299"/>
    </location>
</feature>
<evidence type="ECO:0000313" key="5">
    <source>
        <dbReference type="Proteomes" id="UP000799771"/>
    </source>
</evidence>
<dbReference type="PANTHER" id="PTHR39614">
    <property type="entry name" value="INTEGRAL MEMBRANE PROTEIN"/>
    <property type="match status" value="1"/>
</dbReference>
<feature type="region of interest" description="Disordered" evidence="1">
    <location>
        <begin position="284"/>
        <end position="351"/>
    </location>
</feature>
<feature type="transmembrane region" description="Helical" evidence="2">
    <location>
        <begin position="20"/>
        <end position="42"/>
    </location>
</feature>
<reference evidence="4" key="1">
    <citation type="journal article" date="2020" name="Stud. Mycol.">
        <title>101 Dothideomycetes genomes: a test case for predicting lifestyles and emergence of pathogens.</title>
        <authorList>
            <person name="Haridas S."/>
            <person name="Albert R."/>
            <person name="Binder M."/>
            <person name="Bloem J."/>
            <person name="Labutti K."/>
            <person name="Salamov A."/>
            <person name="Andreopoulos B."/>
            <person name="Baker S."/>
            <person name="Barry K."/>
            <person name="Bills G."/>
            <person name="Bluhm B."/>
            <person name="Cannon C."/>
            <person name="Castanera R."/>
            <person name="Culley D."/>
            <person name="Daum C."/>
            <person name="Ezra D."/>
            <person name="Gonzalez J."/>
            <person name="Henrissat B."/>
            <person name="Kuo A."/>
            <person name="Liang C."/>
            <person name="Lipzen A."/>
            <person name="Lutzoni F."/>
            <person name="Magnuson J."/>
            <person name="Mondo S."/>
            <person name="Nolan M."/>
            <person name="Ohm R."/>
            <person name="Pangilinan J."/>
            <person name="Park H.-J."/>
            <person name="Ramirez L."/>
            <person name="Alfaro M."/>
            <person name="Sun H."/>
            <person name="Tritt A."/>
            <person name="Yoshinaga Y."/>
            <person name="Zwiers L.-H."/>
            <person name="Turgeon B."/>
            <person name="Goodwin S."/>
            <person name="Spatafora J."/>
            <person name="Crous P."/>
            <person name="Grigoriev I."/>
        </authorList>
    </citation>
    <scope>NUCLEOTIDE SEQUENCE</scope>
    <source>
        <strain evidence="4">CBS 119687</strain>
    </source>
</reference>
<dbReference type="InterPro" id="IPR049326">
    <property type="entry name" value="Rhodopsin_dom_fungi"/>
</dbReference>
<organism evidence="4 5">
    <name type="scientific">Dothidotthia symphoricarpi CBS 119687</name>
    <dbReference type="NCBI Taxonomy" id="1392245"/>
    <lineage>
        <taxon>Eukaryota</taxon>
        <taxon>Fungi</taxon>
        <taxon>Dikarya</taxon>
        <taxon>Ascomycota</taxon>
        <taxon>Pezizomycotina</taxon>
        <taxon>Dothideomycetes</taxon>
        <taxon>Pleosporomycetidae</taxon>
        <taxon>Pleosporales</taxon>
        <taxon>Dothidotthiaceae</taxon>
        <taxon>Dothidotthia</taxon>
    </lineage>
</organism>
<feature type="compositionally biased region" description="Low complexity" evidence="1">
    <location>
        <begin position="328"/>
        <end position="337"/>
    </location>
</feature>
<feature type="transmembrane region" description="Helical" evidence="2">
    <location>
        <begin position="54"/>
        <end position="78"/>
    </location>
</feature>
<feature type="transmembrane region" description="Helical" evidence="2">
    <location>
        <begin position="173"/>
        <end position="195"/>
    </location>
</feature>
<dbReference type="GeneID" id="54409225"/>
<protein>
    <recommendedName>
        <fullName evidence="3">Rhodopsin domain-containing protein</fullName>
    </recommendedName>
</protein>
<feature type="transmembrane region" description="Helical" evidence="2">
    <location>
        <begin position="240"/>
        <end position="266"/>
    </location>
</feature>
<evidence type="ECO:0000313" key="4">
    <source>
        <dbReference type="EMBL" id="KAF2126151.1"/>
    </source>
</evidence>
<dbReference type="Pfam" id="PF20684">
    <property type="entry name" value="Fung_rhodopsin"/>
    <property type="match status" value="1"/>
</dbReference>